<keyword evidence="9" id="KW-1185">Reference proteome</keyword>
<feature type="region of interest" description="Disordered" evidence="6">
    <location>
        <begin position="515"/>
        <end position="569"/>
    </location>
</feature>
<dbReference type="SUPFAM" id="SSF56112">
    <property type="entry name" value="Protein kinase-like (PK-like)"/>
    <property type="match status" value="1"/>
</dbReference>
<dbReference type="InterPro" id="IPR011009">
    <property type="entry name" value="Kinase-like_dom_sf"/>
</dbReference>
<feature type="compositionally biased region" description="Low complexity" evidence="6">
    <location>
        <begin position="356"/>
        <end position="365"/>
    </location>
</feature>
<evidence type="ECO:0000256" key="2">
    <source>
        <dbReference type="ARBA" id="ARBA00022741"/>
    </source>
</evidence>
<evidence type="ECO:0000256" key="6">
    <source>
        <dbReference type="SAM" id="MobiDB-lite"/>
    </source>
</evidence>
<dbReference type="Proteomes" id="UP000612055">
    <property type="component" value="Unassembled WGS sequence"/>
</dbReference>
<dbReference type="PROSITE" id="PS00108">
    <property type="entry name" value="PROTEIN_KINASE_ST"/>
    <property type="match status" value="1"/>
</dbReference>
<dbReference type="OrthoDB" id="536504at2759"/>
<evidence type="ECO:0000313" key="9">
    <source>
        <dbReference type="Proteomes" id="UP000612055"/>
    </source>
</evidence>
<feature type="region of interest" description="Disordered" evidence="6">
    <location>
        <begin position="356"/>
        <end position="387"/>
    </location>
</feature>
<feature type="compositionally biased region" description="Low complexity" evidence="6">
    <location>
        <begin position="515"/>
        <end position="532"/>
    </location>
</feature>
<evidence type="ECO:0000313" key="8">
    <source>
        <dbReference type="EMBL" id="KAG2487863.1"/>
    </source>
</evidence>
<gene>
    <name evidence="8" type="ORF">HYH03_013579</name>
</gene>
<dbReference type="PROSITE" id="PS50011">
    <property type="entry name" value="PROTEIN_KINASE_DOM"/>
    <property type="match status" value="1"/>
</dbReference>
<dbReference type="GO" id="GO:0005524">
    <property type="term" value="F:ATP binding"/>
    <property type="evidence" value="ECO:0007669"/>
    <property type="project" value="UniProtKB-UniRule"/>
</dbReference>
<keyword evidence="4 5" id="KW-0067">ATP-binding</keyword>
<feature type="compositionally biased region" description="Pro residues" evidence="6">
    <location>
        <begin position="903"/>
        <end position="917"/>
    </location>
</feature>
<dbReference type="AlphaFoldDB" id="A0A835XPK1"/>
<name>A0A835XPK1_9CHLO</name>
<dbReference type="SMART" id="SM00220">
    <property type="entry name" value="S_TKc"/>
    <property type="match status" value="1"/>
</dbReference>
<feature type="compositionally biased region" description="Low complexity" evidence="6">
    <location>
        <begin position="558"/>
        <end position="569"/>
    </location>
</feature>
<dbReference type="PANTHER" id="PTHR44329">
    <property type="entry name" value="SERINE/THREONINE-PROTEIN KINASE TNNI3K-RELATED"/>
    <property type="match status" value="1"/>
</dbReference>
<keyword evidence="2 5" id="KW-0547">Nucleotide-binding</keyword>
<dbReference type="Gene3D" id="3.30.200.20">
    <property type="entry name" value="Phosphorylase Kinase, domain 1"/>
    <property type="match status" value="1"/>
</dbReference>
<dbReference type="InterPro" id="IPR051681">
    <property type="entry name" value="Ser/Thr_Kinases-Pseudokinases"/>
</dbReference>
<dbReference type="Gene3D" id="1.10.510.10">
    <property type="entry name" value="Transferase(Phosphotransferase) domain 1"/>
    <property type="match status" value="1"/>
</dbReference>
<dbReference type="InterPro" id="IPR008271">
    <property type="entry name" value="Ser/Thr_kinase_AS"/>
</dbReference>
<proteinExistence type="predicted"/>
<evidence type="ECO:0000256" key="4">
    <source>
        <dbReference type="ARBA" id="ARBA00022840"/>
    </source>
</evidence>
<organism evidence="8 9">
    <name type="scientific">Edaphochlamys debaryana</name>
    <dbReference type="NCBI Taxonomy" id="47281"/>
    <lineage>
        <taxon>Eukaryota</taxon>
        <taxon>Viridiplantae</taxon>
        <taxon>Chlorophyta</taxon>
        <taxon>core chlorophytes</taxon>
        <taxon>Chlorophyceae</taxon>
        <taxon>CS clade</taxon>
        <taxon>Chlamydomonadales</taxon>
        <taxon>Chlamydomonadales incertae sedis</taxon>
        <taxon>Edaphochlamys</taxon>
    </lineage>
</organism>
<dbReference type="GO" id="GO:0004674">
    <property type="term" value="F:protein serine/threonine kinase activity"/>
    <property type="evidence" value="ECO:0007669"/>
    <property type="project" value="TreeGrafter"/>
</dbReference>
<dbReference type="Pfam" id="PF00069">
    <property type="entry name" value="Pkinase"/>
    <property type="match status" value="1"/>
</dbReference>
<dbReference type="InterPro" id="IPR017441">
    <property type="entry name" value="Protein_kinase_ATP_BS"/>
</dbReference>
<keyword evidence="1" id="KW-0808">Transferase</keyword>
<feature type="binding site" evidence="5">
    <location>
        <position position="609"/>
    </location>
    <ligand>
        <name>ATP</name>
        <dbReference type="ChEBI" id="CHEBI:30616"/>
    </ligand>
</feature>
<feature type="region of interest" description="Disordered" evidence="6">
    <location>
        <begin position="874"/>
        <end position="919"/>
    </location>
</feature>
<reference evidence="8" key="1">
    <citation type="journal article" date="2020" name="bioRxiv">
        <title>Comparative genomics of Chlamydomonas.</title>
        <authorList>
            <person name="Craig R.J."/>
            <person name="Hasan A.R."/>
            <person name="Ness R.W."/>
            <person name="Keightley P.D."/>
        </authorList>
    </citation>
    <scope>NUCLEOTIDE SEQUENCE</scope>
    <source>
        <strain evidence="8">CCAP 11/70</strain>
    </source>
</reference>
<evidence type="ECO:0000259" key="7">
    <source>
        <dbReference type="PROSITE" id="PS50011"/>
    </source>
</evidence>
<dbReference type="PANTHER" id="PTHR44329:SF214">
    <property type="entry name" value="PROTEIN KINASE DOMAIN-CONTAINING PROTEIN"/>
    <property type="match status" value="1"/>
</dbReference>
<dbReference type="InterPro" id="IPR000719">
    <property type="entry name" value="Prot_kinase_dom"/>
</dbReference>
<comment type="caution">
    <text evidence="8">The sequence shown here is derived from an EMBL/GenBank/DDBJ whole genome shotgun (WGS) entry which is preliminary data.</text>
</comment>
<feature type="domain" description="Protein kinase" evidence="7">
    <location>
        <begin position="582"/>
        <end position="870"/>
    </location>
</feature>
<dbReference type="PROSITE" id="PS00107">
    <property type="entry name" value="PROTEIN_KINASE_ATP"/>
    <property type="match status" value="1"/>
</dbReference>
<evidence type="ECO:0000256" key="1">
    <source>
        <dbReference type="ARBA" id="ARBA00022679"/>
    </source>
</evidence>
<protein>
    <recommendedName>
        <fullName evidence="7">Protein kinase domain-containing protein</fullName>
    </recommendedName>
</protein>
<dbReference type="EMBL" id="JAEHOE010000091">
    <property type="protein sequence ID" value="KAG2487863.1"/>
    <property type="molecule type" value="Genomic_DNA"/>
</dbReference>
<keyword evidence="3" id="KW-0418">Kinase</keyword>
<evidence type="ECO:0000256" key="5">
    <source>
        <dbReference type="PROSITE-ProRule" id="PRU10141"/>
    </source>
</evidence>
<accession>A0A835XPK1</accession>
<sequence length="938" mass="95578">MLHILGFVSGERSDQRHQLFGHALLLVLAATNAAAVGNGSVVNTALELANALSEAGNGFGGEIIISADIRLVDLAFRGVQLLIILRSPLLIRRSQAAPESWPVLDLNSKEVRNKVRLATGAILTFANLVVTNFRNAPHFQAPGFELLLPSLPEDWGGSYVVQRDMAIVHRACFSGSVAQASLGTVPRPQNAAYPNASFITDVANPSDCVPMPAEDGGEVVVGTGVPAVRRCFASRGQYVSMVAYGLQLDEASGKAVRTGYDMLALNETFLCLKRMSTECLSELGPLGCYKSVTSGNGRPPPPGGVVDGLLPVAGPSGETQGSVVGVVVGAVLGAQQADPGCATGAHGAVSGTCPAAADAPSSADDAGGKETVASELEPPTPAWPGEAATCTEPEVETVPVTALTPFAPGLVLGLVVRREAGPAAAEGQAVLGASPLAAAGASLQPPAGAAAAPPRGGAAAAAREAAAAGPVRPPRSARDIGAGTAAELLATGDILGALADVLDMAAPPSQAFTWAPEGAAEPAPPAAGDAAIGSGGHEGDGHAGGGPAGRDGPGWEGGASASGAAAAPTAAGEDAEAPLAVVLTRVTLGKGTYGKVMEGLYGGRKVAVKLIAHPLLPLAGLDGGGGSTGLLPEWWQLKAFQQEVEVLGRCCHPNIVSLLAANLRPPRICLVLELMETSLDRLLAKHHHHAGALLPMSAALAIAIDIAKGLAFLHPTITHRDLKPGNILINYPDSDSPTAKLTDFGLARLRSTFASTENPEVGTPPYMAPEVFDVENFVVTDRADIYAFGVILWQMLSGAVPWQGLNMMNIARAVTLGKARLPIHGVLEGAGSVAGGSRCSSRLKTLMRGCWEEDPQRRPAAAEVAVELALVREGLAPPPAPGDPAPHQDRPQGVEGGLCDEPPVTPAAPPTATPPGPDQWHTLAAVEVKLGNAATPNP</sequence>
<evidence type="ECO:0000256" key="3">
    <source>
        <dbReference type="ARBA" id="ARBA00022777"/>
    </source>
</evidence>
<feature type="compositionally biased region" description="Gly residues" evidence="6">
    <location>
        <begin position="542"/>
        <end position="557"/>
    </location>
</feature>